<dbReference type="EMBL" id="FOOH01000006">
    <property type="protein sequence ID" value="SFF72645.1"/>
    <property type="molecule type" value="Genomic_DNA"/>
</dbReference>
<evidence type="ECO:0008006" key="4">
    <source>
        <dbReference type="Google" id="ProtNLM"/>
    </source>
</evidence>
<feature type="transmembrane region" description="Helical" evidence="1">
    <location>
        <begin position="55"/>
        <end position="74"/>
    </location>
</feature>
<feature type="transmembrane region" description="Helical" evidence="1">
    <location>
        <begin position="5"/>
        <end position="24"/>
    </location>
</feature>
<sequence length="234" mass="27226">MKMSLFQYILILLVPLLAINLYAAIAEADWLMQATQLIFVPGLAGIYIKLKKNMSLNAILFFIFFFLAQINGFIFNTNNLTLISFFFYIIAYFGLSREALQNTQLETASKTILVYFFLLIAINAYLLFTHVLELKQYMSDELEFGIYIAYYGVLLVMGIISLIYYLNSYSKKSIYFITLVLTFIFSNVFRDSAYFYMKDSAILITGNLLWYNGLIFSLLFFLTPERKLRLLNLL</sequence>
<evidence type="ECO:0000313" key="2">
    <source>
        <dbReference type="EMBL" id="SFF72645.1"/>
    </source>
</evidence>
<feature type="transmembrane region" description="Helical" evidence="1">
    <location>
        <begin position="144"/>
        <end position="166"/>
    </location>
</feature>
<proteinExistence type="predicted"/>
<dbReference type="AlphaFoldDB" id="A0A1I2L0B1"/>
<evidence type="ECO:0000313" key="3">
    <source>
        <dbReference type="Proteomes" id="UP000199116"/>
    </source>
</evidence>
<reference evidence="3" key="1">
    <citation type="submission" date="2016-10" db="EMBL/GenBank/DDBJ databases">
        <authorList>
            <person name="Varghese N."/>
            <person name="Submissions S."/>
        </authorList>
    </citation>
    <scope>NUCLEOTIDE SEQUENCE [LARGE SCALE GENOMIC DNA]</scope>
    <source>
        <strain evidence="3">DSM 23515</strain>
    </source>
</reference>
<feature type="transmembrane region" description="Helical" evidence="1">
    <location>
        <begin position="112"/>
        <end position="132"/>
    </location>
</feature>
<keyword evidence="1" id="KW-0472">Membrane</keyword>
<keyword evidence="1" id="KW-0812">Transmembrane</keyword>
<feature type="transmembrane region" description="Helical" evidence="1">
    <location>
        <begin position="173"/>
        <end position="189"/>
    </location>
</feature>
<dbReference type="Proteomes" id="UP000199116">
    <property type="component" value="Unassembled WGS sequence"/>
</dbReference>
<feature type="transmembrane region" description="Helical" evidence="1">
    <location>
        <begin position="201"/>
        <end position="222"/>
    </location>
</feature>
<protein>
    <recommendedName>
        <fullName evidence="4">YhhN-like protein</fullName>
    </recommendedName>
</protein>
<accession>A0A1I2L0B1</accession>
<feature type="transmembrane region" description="Helical" evidence="1">
    <location>
        <begin position="30"/>
        <end position="48"/>
    </location>
</feature>
<feature type="transmembrane region" description="Helical" evidence="1">
    <location>
        <begin position="80"/>
        <end position="100"/>
    </location>
</feature>
<evidence type="ECO:0000256" key="1">
    <source>
        <dbReference type="SAM" id="Phobius"/>
    </source>
</evidence>
<organism evidence="2 3">
    <name type="scientific">Salegentibacter agarivorans</name>
    <dbReference type="NCBI Taxonomy" id="345907"/>
    <lineage>
        <taxon>Bacteria</taxon>
        <taxon>Pseudomonadati</taxon>
        <taxon>Bacteroidota</taxon>
        <taxon>Flavobacteriia</taxon>
        <taxon>Flavobacteriales</taxon>
        <taxon>Flavobacteriaceae</taxon>
        <taxon>Salegentibacter</taxon>
    </lineage>
</organism>
<keyword evidence="3" id="KW-1185">Reference proteome</keyword>
<keyword evidence="1" id="KW-1133">Transmembrane helix</keyword>
<name>A0A1I2L0B1_9FLAO</name>
<gene>
    <name evidence="2" type="ORF">SAMN04488033_106146</name>
</gene>